<gene>
    <name evidence="1" type="ORF">SAMN06265218_113144</name>
</gene>
<protein>
    <recommendedName>
        <fullName evidence="3">Alpha/beta hydrolase family protein</fullName>
    </recommendedName>
</protein>
<dbReference type="Proteomes" id="UP000317593">
    <property type="component" value="Unassembled WGS sequence"/>
</dbReference>
<accession>A0A521E7K0</accession>
<name>A0A521E7K0_9BACT</name>
<dbReference type="RefSeq" id="WP_142715331.1">
    <property type="nucleotide sequence ID" value="NZ_FXTH01000013.1"/>
</dbReference>
<dbReference type="Pfam" id="PF06821">
    <property type="entry name" value="Ser_hydrolase"/>
    <property type="match status" value="1"/>
</dbReference>
<dbReference type="SUPFAM" id="SSF53474">
    <property type="entry name" value="alpha/beta-Hydrolases"/>
    <property type="match status" value="1"/>
</dbReference>
<sequence length="181" mass="20212">MNKLIIFIQGGGEKGYATDAKLVASLGTTLGETYEVHYPELSSDKTLPDFGWTEQIGREISGIKGKATLVGHSLGASMLLKCLSEKELPKKIVGIFLISTPFWSGDEDWVQGLKLQVDFADKLPRDVPTFFYHCRDDEEVPFAHLTHHRNNLPWATFREIPSGGHSLNNDLRIVARDIMSL</sequence>
<dbReference type="EMBL" id="FXTH01000013">
    <property type="protein sequence ID" value="SMO79381.1"/>
    <property type="molecule type" value="Genomic_DNA"/>
</dbReference>
<keyword evidence="2" id="KW-1185">Reference proteome</keyword>
<reference evidence="1 2" key="1">
    <citation type="submission" date="2017-05" db="EMBL/GenBank/DDBJ databases">
        <authorList>
            <person name="Varghese N."/>
            <person name="Submissions S."/>
        </authorList>
    </citation>
    <scope>NUCLEOTIDE SEQUENCE [LARGE SCALE GENOMIC DNA]</scope>
    <source>
        <strain evidence="1 2">DSM 21194</strain>
    </source>
</reference>
<dbReference type="Gene3D" id="3.40.50.1820">
    <property type="entry name" value="alpha/beta hydrolase"/>
    <property type="match status" value="1"/>
</dbReference>
<proteinExistence type="predicted"/>
<dbReference type="OrthoDB" id="9804993at2"/>
<dbReference type="InterPro" id="IPR029058">
    <property type="entry name" value="AB_hydrolase_fold"/>
</dbReference>
<evidence type="ECO:0000313" key="1">
    <source>
        <dbReference type="EMBL" id="SMO79381.1"/>
    </source>
</evidence>
<evidence type="ECO:0008006" key="3">
    <source>
        <dbReference type="Google" id="ProtNLM"/>
    </source>
</evidence>
<dbReference type="InterPro" id="IPR010662">
    <property type="entry name" value="RBBP9/YdeN"/>
</dbReference>
<dbReference type="AlphaFoldDB" id="A0A521E7K0"/>
<dbReference type="GO" id="GO:0016787">
    <property type="term" value="F:hydrolase activity"/>
    <property type="evidence" value="ECO:0007669"/>
    <property type="project" value="InterPro"/>
</dbReference>
<evidence type="ECO:0000313" key="2">
    <source>
        <dbReference type="Proteomes" id="UP000317593"/>
    </source>
</evidence>
<organism evidence="1 2">
    <name type="scientific">Fodinibius sediminis</name>
    <dbReference type="NCBI Taxonomy" id="1214077"/>
    <lineage>
        <taxon>Bacteria</taxon>
        <taxon>Pseudomonadati</taxon>
        <taxon>Balneolota</taxon>
        <taxon>Balneolia</taxon>
        <taxon>Balneolales</taxon>
        <taxon>Balneolaceae</taxon>
        <taxon>Fodinibius</taxon>
    </lineage>
</organism>